<dbReference type="Pfam" id="PF00441">
    <property type="entry name" value="Acyl-CoA_dh_1"/>
    <property type="match status" value="1"/>
</dbReference>
<dbReference type="AlphaFoldDB" id="A0A2S8J4J7"/>
<evidence type="ECO:0000313" key="7">
    <source>
        <dbReference type="EMBL" id="PQP21974.1"/>
    </source>
</evidence>
<keyword evidence="4" id="KW-0274">FAD</keyword>
<dbReference type="InterPro" id="IPR037069">
    <property type="entry name" value="AcylCoA_DH/ox_N_sf"/>
</dbReference>
<gene>
    <name evidence="7" type="ORF">C5613_24870</name>
</gene>
<keyword evidence="5" id="KW-0560">Oxidoreductase</keyword>
<dbReference type="EMBL" id="PUIO01000033">
    <property type="protein sequence ID" value="PQP21974.1"/>
    <property type="molecule type" value="Genomic_DNA"/>
</dbReference>
<accession>A0A2S8J4J7</accession>
<evidence type="ECO:0000256" key="1">
    <source>
        <dbReference type="ARBA" id="ARBA00001974"/>
    </source>
</evidence>
<evidence type="ECO:0000259" key="6">
    <source>
        <dbReference type="Pfam" id="PF00441"/>
    </source>
</evidence>
<dbReference type="InterPro" id="IPR046373">
    <property type="entry name" value="Acyl-CoA_Oxase/DH_mid-dom_sf"/>
</dbReference>
<comment type="cofactor">
    <cofactor evidence="1">
        <name>FAD</name>
        <dbReference type="ChEBI" id="CHEBI:57692"/>
    </cofactor>
</comment>
<reference evidence="8" key="1">
    <citation type="submission" date="2018-02" db="EMBL/GenBank/DDBJ databases">
        <title>Draft genome sequencing of Rhodococcus opacus KU647198.</title>
        <authorList>
            <person name="Zheng B.-X."/>
        </authorList>
    </citation>
    <scope>NUCLEOTIDE SEQUENCE [LARGE SCALE GENOMIC DNA]</scope>
    <source>
        <strain evidence="8">04-OD7</strain>
    </source>
</reference>
<dbReference type="GO" id="GO:0050660">
    <property type="term" value="F:flavin adenine dinucleotide binding"/>
    <property type="evidence" value="ECO:0007669"/>
    <property type="project" value="InterPro"/>
</dbReference>
<dbReference type="GO" id="GO:0003995">
    <property type="term" value="F:acyl-CoA dehydrogenase activity"/>
    <property type="evidence" value="ECO:0007669"/>
    <property type="project" value="TreeGrafter"/>
</dbReference>
<evidence type="ECO:0000256" key="3">
    <source>
        <dbReference type="ARBA" id="ARBA00022630"/>
    </source>
</evidence>
<organism evidence="7 8">
    <name type="scientific">Rhodococcus opacus</name>
    <name type="common">Nocardia opaca</name>
    <dbReference type="NCBI Taxonomy" id="37919"/>
    <lineage>
        <taxon>Bacteria</taxon>
        <taxon>Bacillati</taxon>
        <taxon>Actinomycetota</taxon>
        <taxon>Actinomycetes</taxon>
        <taxon>Mycobacteriales</taxon>
        <taxon>Nocardiaceae</taxon>
        <taxon>Rhodococcus</taxon>
    </lineage>
</organism>
<protein>
    <submittedName>
        <fullName evidence="7">Acyl-CoA dehydrogenase</fullName>
    </submittedName>
</protein>
<dbReference type="Gene3D" id="2.40.110.10">
    <property type="entry name" value="Butyryl-CoA Dehydrogenase, subunit A, domain 2"/>
    <property type="match status" value="1"/>
</dbReference>
<dbReference type="PANTHER" id="PTHR43884:SF20">
    <property type="entry name" value="ACYL-COA DEHYDROGENASE FADE28"/>
    <property type="match status" value="1"/>
</dbReference>
<evidence type="ECO:0000256" key="5">
    <source>
        <dbReference type="ARBA" id="ARBA00023002"/>
    </source>
</evidence>
<dbReference type="Proteomes" id="UP000239290">
    <property type="component" value="Unassembled WGS sequence"/>
</dbReference>
<name>A0A2S8J4J7_RHOOP</name>
<dbReference type="SUPFAM" id="SSF56645">
    <property type="entry name" value="Acyl-CoA dehydrogenase NM domain-like"/>
    <property type="match status" value="1"/>
</dbReference>
<sequence>MLNRILKGGKVEFRLSDEQVALCESVRKLLAARAPARIVFESDSTDAVRALWGQLSDAGLSSLGLDLPDLDLESSAIEQILVAEELGRAAAPTPYIGLEAATLILSRSELQAAADLLKRALDGHIVVAALPAAYGGTVDVKASEDATSSVLHGEVLLVPGATWANTVLITAESEGSVRVYALDIDQSGCTVTPAPSIDPGSGLAAVTLDGASAVPVLVDDADKVIHDAVLLATLLAAAESTGIAYTALHMAADYARTREQFGHPIGSFQAIKHKLADMVVDVENSRSACYGAAWKLRDGAEDAETFVHMAKAIAAEGGTHVAAQALQIHGGIGCTFEHPIHLYLRRAKANQLLYGDTPEHLESLAEEFLATEREQTR</sequence>
<evidence type="ECO:0000256" key="2">
    <source>
        <dbReference type="ARBA" id="ARBA00009347"/>
    </source>
</evidence>
<dbReference type="InterPro" id="IPR036250">
    <property type="entry name" value="AcylCo_DH-like_C"/>
</dbReference>
<dbReference type="SUPFAM" id="SSF47203">
    <property type="entry name" value="Acyl-CoA dehydrogenase C-terminal domain-like"/>
    <property type="match status" value="1"/>
</dbReference>
<dbReference type="InterPro" id="IPR009075">
    <property type="entry name" value="AcylCo_DH/oxidase_C"/>
</dbReference>
<comment type="caution">
    <text evidence="7">The sequence shown here is derived from an EMBL/GenBank/DDBJ whole genome shotgun (WGS) entry which is preliminary data.</text>
</comment>
<dbReference type="PANTHER" id="PTHR43884">
    <property type="entry name" value="ACYL-COA DEHYDROGENASE"/>
    <property type="match status" value="1"/>
</dbReference>
<dbReference type="InterPro" id="IPR009100">
    <property type="entry name" value="AcylCoA_DH/oxidase_NM_dom_sf"/>
</dbReference>
<proteinExistence type="inferred from homology"/>
<dbReference type="Gene3D" id="1.20.140.10">
    <property type="entry name" value="Butyryl-CoA Dehydrogenase, subunit A, domain 3"/>
    <property type="match status" value="1"/>
</dbReference>
<evidence type="ECO:0000256" key="4">
    <source>
        <dbReference type="ARBA" id="ARBA00022827"/>
    </source>
</evidence>
<dbReference type="Gene3D" id="1.10.540.10">
    <property type="entry name" value="Acyl-CoA dehydrogenase/oxidase, N-terminal domain"/>
    <property type="match status" value="1"/>
</dbReference>
<dbReference type="CDD" id="cd00567">
    <property type="entry name" value="ACAD"/>
    <property type="match status" value="1"/>
</dbReference>
<keyword evidence="3" id="KW-0285">Flavoprotein</keyword>
<comment type="similarity">
    <text evidence="2">Belongs to the acyl-CoA dehydrogenase family.</text>
</comment>
<evidence type="ECO:0000313" key="8">
    <source>
        <dbReference type="Proteomes" id="UP000239290"/>
    </source>
</evidence>
<feature type="domain" description="Acyl-CoA dehydrogenase/oxidase C-terminal" evidence="6">
    <location>
        <begin position="234"/>
        <end position="366"/>
    </location>
</feature>